<evidence type="ECO:0000256" key="1">
    <source>
        <dbReference type="SAM" id="MobiDB-lite"/>
    </source>
</evidence>
<feature type="compositionally biased region" description="Basic and acidic residues" evidence="1">
    <location>
        <begin position="68"/>
        <end position="85"/>
    </location>
</feature>
<feature type="chain" id="PRO_5045527786" description="Lipoprotein" evidence="2">
    <location>
        <begin position="28"/>
        <end position="115"/>
    </location>
</feature>
<keyword evidence="2" id="KW-0732">Signal</keyword>
<protein>
    <recommendedName>
        <fullName evidence="5">Lipoprotein</fullName>
    </recommendedName>
</protein>
<name>A0ABT5KFX3_9BURK</name>
<feature type="region of interest" description="Disordered" evidence="1">
    <location>
        <begin position="51"/>
        <end position="88"/>
    </location>
</feature>
<evidence type="ECO:0000256" key="2">
    <source>
        <dbReference type="SAM" id="SignalP"/>
    </source>
</evidence>
<organism evidence="3 4">
    <name type="scientific">Roseateles albus</name>
    <dbReference type="NCBI Taxonomy" id="2987525"/>
    <lineage>
        <taxon>Bacteria</taxon>
        <taxon>Pseudomonadati</taxon>
        <taxon>Pseudomonadota</taxon>
        <taxon>Betaproteobacteria</taxon>
        <taxon>Burkholderiales</taxon>
        <taxon>Sphaerotilaceae</taxon>
        <taxon>Roseateles</taxon>
    </lineage>
</organism>
<gene>
    <name evidence="3" type="ORF">PRZ03_12270</name>
</gene>
<dbReference type="RefSeq" id="WP_273600559.1">
    <property type="nucleotide sequence ID" value="NZ_JAQQXT010000007.1"/>
</dbReference>
<comment type="caution">
    <text evidence="3">The sequence shown here is derived from an EMBL/GenBank/DDBJ whole genome shotgun (WGS) entry which is preliminary data.</text>
</comment>
<dbReference type="EMBL" id="JAQQXT010000007">
    <property type="protein sequence ID" value="MDC8772349.1"/>
    <property type="molecule type" value="Genomic_DNA"/>
</dbReference>
<accession>A0ABT5KFX3</accession>
<evidence type="ECO:0000313" key="3">
    <source>
        <dbReference type="EMBL" id="MDC8772349.1"/>
    </source>
</evidence>
<sequence>MNSCSAVQVFRRSSVALISMLAMLALGACSTTGPTVIESSSTTMSRQADLYDSQAGDLQRSGAGRAGSELRRLADKQRLDAKNSEPKGFTEGAVDLLINSLFQSWLASSPKGLQK</sequence>
<dbReference type="Proteomes" id="UP001221189">
    <property type="component" value="Unassembled WGS sequence"/>
</dbReference>
<evidence type="ECO:0008006" key="5">
    <source>
        <dbReference type="Google" id="ProtNLM"/>
    </source>
</evidence>
<evidence type="ECO:0000313" key="4">
    <source>
        <dbReference type="Proteomes" id="UP001221189"/>
    </source>
</evidence>
<proteinExistence type="predicted"/>
<feature type="signal peptide" evidence="2">
    <location>
        <begin position="1"/>
        <end position="27"/>
    </location>
</feature>
<keyword evidence="4" id="KW-1185">Reference proteome</keyword>
<reference evidence="3 4" key="1">
    <citation type="submission" date="2022-10" db="EMBL/GenBank/DDBJ databases">
        <title>Paucibacter sp. hw1 Genome sequencing.</title>
        <authorList>
            <person name="Park S."/>
        </authorList>
    </citation>
    <scope>NUCLEOTIDE SEQUENCE [LARGE SCALE GENOMIC DNA]</scope>
    <source>
        <strain evidence="4">hw1</strain>
    </source>
</reference>